<dbReference type="KEGG" id="scb:SCAB_53361"/>
<evidence type="ECO:0000256" key="5">
    <source>
        <dbReference type="ARBA" id="ARBA00022989"/>
    </source>
</evidence>
<dbReference type="Gene3D" id="1.10.1760.20">
    <property type="match status" value="1"/>
</dbReference>
<evidence type="ECO:0000256" key="7">
    <source>
        <dbReference type="SAM" id="Phobius"/>
    </source>
</evidence>
<dbReference type="InterPro" id="IPR002751">
    <property type="entry name" value="CbiM/NikMN"/>
</dbReference>
<dbReference type="Pfam" id="PF13190">
    <property type="entry name" value="PDGLE"/>
    <property type="match status" value="1"/>
</dbReference>
<keyword evidence="3" id="KW-1003">Cell membrane</keyword>
<feature type="transmembrane region" description="Helical" evidence="7">
    <location>
        <begin position="40"/>
        <end position="60"/>
    </location>
</feature>
<feature type="transmembrane region" description="Helical" evidence="7">
    <location>
        <begin position="314"/>
        <end position="338"/>
    </location>
</feature>
<dbReference type="Proteomes" id="UP000001444">
    <property type="component" value="Chromosome"/>
</dbReference>
<evidence type="ECO:0000313" key="9">
    <source>
        <dbReference type="EMBL" id="CBG72371.1"/>
    </source>
</evidence>
<feature type="transmembrane region" description="Helical" evidence="7">
    <location>
        <begin position="141"/>
        <end position="164"/>
    </location>
</feature>
<sequence length="357" mass="35045">MHVPDGFINAPVSVAAGVVAAGAVAVSLRGARRELDERAAPLAGLVAAFIFAVQMLNFPVAAGTSGHLLGGALAAILVGPYTGVLCVSVVLLMQGILFADGGLTALGVNIDVMAVVTSVVAYAVFRGLVRVLPRKRRSVTVSAFVAALVSVPAAAAAFTLVYAVGGTTDVPIGSVLTAMVGVHVLIGIGEAAITAATVGAVIAVRPDLVYGARGLAAPLKLRVDGELVDAPAAGPAAGGPPAPVAARSPRKVLLAGLGASLLLAGVVSFYASASPDGLEKVAADKGIDAKAEDHAAAGSPLADYGVEGLDNARLAGGLAGVIGVGVTVVAGTGVFWAVRRRRAGEDVSPSAVPGNVG</sequence>
<name>C9YWI5_STRSW</name>
<evidence type="ECO:0000256" key="2">
    <source>
        <dbReference type="ARBA" id="ARBA00022448"/>
    </source>
</evidence>
<gene>
    <name evidence="9" type="ordered locus">SCAB_53361</name>
</gene>
<evidence type="ECO:0000256" key="6">
    <source>
        <dbReference type="ARBA" id="ARBA00023136"/>
    </source>
</evidence>
<protein>
    <submittedName>
        <fullName evidence="9">Putative membrane-located cobalamin biosynthesis protein</fullName>
    </submittedName>
</protein>
<dbReference type="PANTHER" id="PTHR34229">
    <property type="entry name" value="METAL TRANSPORT PROTEIN HI_1621-RELATED"/>
    <property type="match status" value="1"/>
</dbReference>
<comment type="subcellular location">
    <subcellularLocation>
        <location evidence="1">Cell membrane</location>
        <topology evidence="1">Multi-pass membrane protein</topology>
    </subcellularLocation>
</comment>
<keyword evidence="4 7" id="KW-0812">Transmembrane</keyword>
<dbReference type="RefSeq" id="WP_013002950.1">
    <property type="nucleotide sequence ID" value="NC_013929.1"/>
</dbReference>
<keyword evidence="10" id="KW-1185">Reference proteome</keyword>
<feature type="transmembrane region" description="Helical" evidence="7">
    <location>
        <begin position="72"/>
        <end position="98"/>
    </location>
</feature>
<dbReference type="Pfam" id="PF01891">
    <property type="entry name" value="CbiM"/>
    <property type="match status" value="1"/>
</dbReference>
<dbReference type="HOGENOM" id="CLU_052508_0_0_11"/>
<dbReference type="eggNOG" id="COG0310">
    <property type="taxonomic scope" value="Bacteria"/>
</dbReference>
<keyword evidence="5 7" id="KW-1133">Transmembrane helix</keyword>
<feature type="domain" description="PDGLE" evidence="8">
    <location>
        <begin position="250"/>
        <end position="340"/>
    </location>
</feature>
<keyword evidence="2" id="KW-0813">Transport</keyword>
<feature type="transmembrane region" description="Helical" evidence="7">
    <location>
        <begin position="252"/>
        <end position="271"/>
    </location>
</feature>
<organism evidence="9 10">
    <name type="scientific">Streptomyces scabiei (strain 87.22)</name>
    <dbReference type="NCBI Taxonomy" id="680198"/>
    <lineage>
        <taxon>Bacteria</taxon>
        <taxon>Bacillati</taxon>
        <taxon>Actinomycetota</taxon>
        <taxon>Actinomycetes</taxon>
        <taxon>Kitasatosporales</taxon>
        <taxon>Streptomycetaceae</taxon>
        <taxon>Streptomyces</taxon>
    </lineage>
</organism>
<dbReference type="InterPro" id="IPR025937">
    <property type="entry name" value="PDGLE_dom"/>
</dbReference>
<proteinExistence type="predicted"/>
<evidence type="ECO:0000256" key="4">
    <source>
        <dbReference type="ARBA" id="ARBA00022692"/>
    </source>
</evidence>
<dbReference type="EMBL" id="FN554889">
    <property type="protein sequence ID" value="CBG72371.1"/>
    <property type="molecule type" value="Genomic_DNA"/>
</dbReference>
<dbReference type="GO" id="GO:0000041">
    <property type="term" value="P:transition metal ion transport"/>
    <property type="evidence" value="ECO:0007669"/>
    <property type="project" value="InterPro"/>
</dbReference>
<evidence type="ECO:0000313" key="10">
    <source>
        <dbReference type="Proteomes" id="UP000001444"/>
    </source>
</evidence>
<keyword evidence="6 7" id="KW-0472">Membrane</keyword>
<accession>C9YWI5</accession>
<dbReference type="GO" id="GO:0005886">
    <property type="term" value="C:plasma membrane"/>
    <property type="evidence" value="ECO:0007669"/>
    <property type="project" value="UniProtKB-SubCell"/>
</dbReference>
<dbReference type="STRING" id="680198.SCAB_53361"/>
<dbReference type="PANTHER" id="PTHR34229:SF1">
    <property type="entry name" value="METAL TRANSPORT PROTEIN HI_1621-RELATED"/>
    <property type="match status" value="1"/>
</dbReference>
<evidence type="ECO:0000256" key="3">
    <source>
        <dbReference type="ARBA" id="ARBA00022475"/>
    </source>
</evidence>
<evidence type="ECO:0000259" key="8">
    <source>
        <dbReference type="Pfam" id="PF13190"/>
    </source>
</evidence>
<feature type="transmembrane region" description="Helical" evidence="7">
    <location>
        <begin position="184"/>
        <end position="204"/>
    </location>
</feature>
<dbReference type="GeneID" id="24310427"/>
<dbReference type="AlphaFoldDB" id="C9YWI5"/>
<feature type="transmembrane region" description="Helical" evidence="7">
    <location>
        <begin position="7"/>
        <end position="28"/>
    </location>
</feature>
<evidence type="ECO:0000256" key="1">
    <source>
        <dbReference type="ARBA" id="ARBA00004651"/>
    </source>
</evidence>
<feature type="transmembrane region" description="Helical" evidence="7">
    <location>
        <begin position="110"/>
        <end position="129"/>
    </location>
</feature>
<reference evidence="9 10" key="1">
    <citation type="journal article" date="2010" name="Mol. Plant Microbe Interact.">
        <title>Streptomyces scabies 87-22 contains a coronafacic acid-like biosynthetic cluster that contributes to plant-microbe interactions.</title>
        <authorList>
            <person name="Bignell D.R."/>
            <person name="Seipke R.F."/>
            <person name="Huguet-Tapia J.C."/>
            <person name="Chambers A.H."/>
            <person name="Parry R.J."/>
            <person name="Loria R."/>
        </authorList>
    </citation>
    <scope>NUCLEOTIDE SEQUENCE [LARGE SCALE GENOMIC DNA]</scope>
    <source>
        <strain evidence="9 10">87.22</strain>
    </source>
</reference>